<gene>
    <name evidence="2" type="ORF">FC15_GL000827</name>
</gene>
<feature type="transmembrane region" description="Helical" evidence="1">
    <location>
        <begin position="191"/>
        <end position="210"/>
    </location>
</feature>
<organism evidence="2 3">
    <name type="scientific">Lapidilactobacillus concavus DSM 17758</name>
    <dbReference type="NCBI Taxonomy" id="1423735"/>
    <lineage>
        <taxon>Bacteria</taxon>
        <taxon>Bacillati</taxon>
        <taxon>Bacillota</taxon>
        <taxon>Bacilli</taxon>
        <taxon>Lactobacillales</taxon>
        <taxon>Lactobacillaceae</taxon>
        <taxon>Lapidilactobacillus</taxon>
    </lineage>
</organism>
<feature type="transmembrane region" description="Helical" evidence="1">
    <location>
        <begin position="167"/>
        <end position="185"/>
    </location>
</feature>
<accession>A0A0R1W1M6</accession>
<sequence>MYLEEINMDQHQKNQNFEEFENNNNLYRSVVQLALKNNRYARKSIIFSGFVGTLLFAFSFSILFIQLIFNIELSITSIYISVLLFLLSFLSLYAVIHSLRLQKSETDTKKYYQTMSELIQNFIPDANTTSEADITVLTRRTIESNIESLSKKLNQLKRDQQTSVSQLLKLVLIISLPFSLLLYKFATLPVFITLIIIGLSFLGYISFLLVNESFFLLRHSLENNQRLLTIAYHELLHCLTR</sequence>
<dbReference type="AlphaFoldDB" id="A0A0R1W1M6"/>
<evidence type="ECO:0000313" key="3">
    <source>
        <dbReference type="Proteomes" id="UP000051315"/>
    </source>
</evidence>
<evidence type="ECO:0000313" key="2">
    <source>
        <dbReference type="EMBL" id="KRM11726.1"/>
    </source>
</evidence>
<feature type="transmembrane region" description="Helical" evidence="1">
    <location>
        <begin position="75"/>
        <end position="96"/>
    </location>
</feature>
<protein>
    <submittedName>
        <fullName evidence="2">Uncharacterized protein</fullName>
    </submittedName>
</protein>
<feature type="transmembrane region" description="Helical" evidence="1">
    <location>
        <begin position="45"/>
        <end position="69"/>
    </location>
</feature>
<evidence type="ECO:0000256" key="1">
    <source>
        <dbReference type="SAM" id="Phobius"/>
    </source>
</evidence>
<reference evidence="2 3" key="1">
    <citation type="journal article" date="2015" name="Genome Announc.">
        <title>Expanding the biotechnology potential of lactobacilli through comparative genomics of 213 strains and associated genera.</title>
        <authorList>
            <person name="Sun Z."/>
            <person name="Harris H.M."/>
            <person name="McCann A."/>
            <person name="Guo C."/>
            <person name="Argimon S."/>
            <person name="Zhang W."/>
            <person name="Yang X."/>
            <person name="Jeffery I.B."/>
            <person name="Cooney J.C."/>
            <person name="Kagawa T.F."/>
            <person name="Liu W."/>
            <person name="Song Y."/>
            <person name="Salvetti E."/>
            <person name="Wrobel A."/>
            <person name="Rasinkangas P."/>
            <person name="Parkhill J."/>
            <person name="Rea M.C."/>
            <person name="O'Sullivan O."/>
            <person name="Ritari J."/>
            <person name="Douillard F.P."/>
            <person name="Paul Ross R."/>
            <person name="Yang R."/>
            <person name="Briner A.E."/>
            <person name="Felis G.E."/>
            <person name="de Vos W.M."/>
            <person name="Barrangou R."/>
            <person name="Klaenhammer T.R."/>
            <person name="Caufield P.W."/>
            <person name="Cui Y."/>
            <person name="Zhang H."/>
            <person name="O'Toole P.W."/>
        </authorList>
    </citation>
    <scope>NUCLEOTIDE SEQUENCE [LARGE SCALE GENOMIC DNA]</scope>
    <source>
        <strain evidence="2 3">DSM 17758</strain>
    </source>
</reference>
<keyword evidence="1" id="KW-0812">Transmembrane</keyword>
<keyword evidence="3" id="KW-1185">Reference proteome</keyword>
<dbReference type="EMBL" id="AZFX01000024">
    <property type="protein sequence ID" value="KRM11726.1"/>
    <property type="molecule type" value="Genomic_DNA"/>
</dbReference>
<proteinExistence type="predicted"/>
<keyword evidence="1" id="KW-0472">Membrane</keyword>
<keyword evidence="1" id="KW-1133">Transmembrane helix</keyword>
<dbReference type="PATRIC" id="fig|1423735.3.peg.860"/>
<name>A0A0R1W1M6_9LACO</name>
<comment type="caution">
    <text evidence="2">The sequence shown here is derived from an EMBL/GenBank/DDBJ whole genome shotgun (WGS) entry which is preliminary data.</text>
</comment>
<dbReference type="Proteomes" id="UP000051315">
    <property type="component" value="Unassembled WGS sequence"/>
</dbReference>